<feature type="binding site" evidence="8">
    <location>
        <position position="69"/>
    </location>
    <ligand>
        <name>GTP</name>
        <dbReference type="ChEBI" id="CHEBI:37565"/>
    </ligand>
</feature>
<dbReference type="GO" id="GO:0046872">
    <property type="term" value="F:metal ion binding"/>
    <property type="evidence" value="ECO:0007669"/>
    <property type="project" value="UniProtKB-KW"/>
</dbReference>
<dbReference type="HAMAP" id="MF_00316">
    <property type="entry name" value="MobA"/>
    <property type="match status" value="1"/>
</dbReference>
<comment type="function">
    <text evidence="8">Transfers a GMP moiety from GTP to Mo-molybdopterin (Mo-MPT) cofactor (Moco or molybdenum cofactor) to form Mo-molybdopterin guanine dinucleotide (Mo-MGD) cofactor.</text>
</comment>
<dbReference type="Gene3D" id="3.90.550.10">
    <property type="entry name" value="Spore Coat Polysaccharide Biosynthesis Protein SpsA, Chain A"/>
    <property type="match status" value="1"/>
</dbReference>
<dbReference type="GO" id="GO:0005737">
    <property type="term" value="C:cytoplasm"/>
    <property type="evidence" value="ECO:0007669"/>
    <property type="project" value="UniProtKB-SubCell"/>
</dbReference>
<dbReference type="Pfam" id="PF12804">
    <property type="entry name" value="NTP_transf_3"/>
    <property type="match status" value="1"/>
</dbReference>
<dbReference type="PANTHER" id="PTHR19136:SF81">
    <property type="entry name" value="MOLYBDENUM COFACTOR GUANYLYLTRANSFERASE"/>
    <property type="match status" value="1"/>
</dbReference>
<feature type="binding site" evidence="8">
    <location>
        <begin position="9"/>
        <end position="11"/>
    </location>
    <ligand>
        <name>GTP</name>
        <dbReference type="ChEBI" id="CHEBI:37565"/>
    </ligand>
</feature>
<dbReference type="GO" id="GO:0061603">
    <property type="term" value="F:molybdenum cofactor guanylyltransferase activity"/>
    <property type="evidence" value="ECO:0007669"/>
    <property type="project" value="UniProtKB-EC"/>
</dbReference>
<name>A0A0J1HRT7_BACAN</name>
<dbReference type="FunFam" id="3.90.550.10:FF:000121">
    <property type="entry name" value="Probable molybdenum cofactor guanylyltransferase"/>
    <property type="match status" value="1"/>
</dbReference>
<comment type="cofactor">
    <cofactor evidence="8">
        <name>Mg(2+)</name>
        <dbReference type="ChEBI" id="CHEBI:18420"/>
    </cofactor>
</comment>
<dbReference type="InterPro" id="IPR029044">
    <property type="entry name" value="Nucleotide-diphossugar_trans"/>
</dbReference>
<dbReference type="PATRIC" id="fig|1392.242.peg.1831"/>
<evidence type="ECO:0000256" key="7">
    <source>
        <dbReference type="ARBA" id="ARBA00023150"/>
    </source>
</evidence>
<keyword evidence="5 8" id="KW-0460">Magnesium</keyword>
<protein>
    <recommendedName>
        <fullName evidence="8">Probable molybdenum cofactor guanylyltransferase</fullName>
        <shortName evidence="8">MoCo guanylyltransferase</shortName>
        <ecNumber evidence="8">2.7.7.77</ecNumber>
    </recommendedName>
    <alternativeName>
        <fullName evidence="8">GTP:molybdopterin guanylyltransferase</fullName>
    </alternativeName>
    <alternativeName>
        <fullName evidence="8">Mo-MPT guanylyltransferase</fullName>
    </alternativeName>
    <alternativeName>
        <fullName evidence="8">Molybdopterin guanylyltransferase</fullName>
    </alternativeName>
    <alternativeName>
        <fullName evidence="8">Molybdopterin-guanine dinucleotide synthase</fullName>
        <shortName evidence="8">MGD synthase</shortName>
    </alternativeName>
</protein>
<evidence type="ECO:0000256" key="4">
    <source>
        <dbReference type="ARBA" id="ARBA00022741"/>
    </source>
</evidence>
<feature type="binding site" evidence="8">
    <location>
        <position position="21"/>
    </location>
    <ligand>
        <name>GTP</name>
        <dbReference type="ChEBI" id="CHEBI:37565"/>
    </ligand>
</feature>
<keyword evidence="6 8" id="KW-0342">GTP-binding</keyword>
<dbReference type="CDD" id="cd02503">
    <property type="entry name" value="MobA"/>
    <property type="match status" value="1"/>
</dbReference>
<comment type="similarity">
    <text evidence="8">Belongs to the MobA family.</text>
</comment>
<dbReference type="RefSeq" id="WP_047956999.1">
    <property type="nucleotide sequence ID" value="NZ_JARLCH010000014.1"/>
</dbReference>
<comment type="catalytic activity">
    <reaction evidence="8">
        <text>Mo-molybdopterin + GTP + H(+) = Mo-molybdopterin guanine dinucleotide + diphosphate</text>
        <dbReference type="Rhea" id="RHEA:34243"/>
        <dbReference type="ChEBI" id="CHEBI:15378"/>
        <dbReference type="ChEBI" id="CHEBI:33019"/>
        <dbReference type="ChEBI" id="CHEBI:37565"/>
        <dbReference type="ChEBI" id="CHEBI:71302"/>
        <dbReference type="ChEBI" id="CHEBI:71310"/>
        <dbReference type="EC" id="2.7.7.77"/>
    </reaction>
</comment>
<evidence type="ECO:0000256" key="5">
    <source>
        <dbReference type="ARBA" id="ARBA00022842"/>
    </source>
</evidence>
<gene>
    <name evidence="8" type="primary">mobA</name>
    <name evidence="10" type="ORF">ABW01_19680</name>
</gene>
<dbReference type="GO" id="GO:0005525">
    <property type="term" value="F:GTP binding"/>
    <property type="evidence" value="ECO:0007669"/>
    <property type="project" value="UniProtKB-UniRule"/>
</dbReference>
<feature type="domain" description="MobA-like NTP transferase" evidence="9">
    <location>
        <begin position="6"/>
        <end position="157"/>
    </location>
</feature>
<keyword evidence="7 8" id="KW-0501">Molybdenum cofactor biosynthesis</keyword>
<feature type="binding site" evidence="8">
    <location>
        <position position="100"/>
    </location>
    <ligand>
        <name>Mg(2+)</name>
        <dbReference type="ChEBI" id="CHEBI:18420"/>
    </ligand>
</feature>
<evidence type="ECO:0000256" key="1">
    <source>
        <dbReference type="ARBA" id="ARBA00022490"/>
    </source>
</evidence>
<dbReference type="EC" id="2.7.7.77" evidence="8"/>
<dbReference type="GO" id="GO:0006777">
    <property type="term" value="P:Mo-molybdopterin cofactor biosynthetic process"/>
    <property type="evidence" value="ECO:0007669"/>
    <property type="project" value="UniProtKB-KW"/>
</dbReference>
<evidence type="ECO:0000256" key="3">
    <source>
        <dbReference type="ARBA" id="ARBA00022723"/>
    </source>
</evidence>
<comment type="caution">
    <text evidence="10">The sequence shown here is derived from an EMBL/GenBank/DDBJ whole genome shotgun (WGS) entry which is preliminary data.</text>
</comment>
<keyword evidence="1 8" id="KW-0963">Cytoplasm</keyword>
<accession>A0A0J1HRT7</accession>
<evidence type="ECO:0000313" key="10">
    <source>
        <dbReference type="EMBL" id="KLV16443.1"/>
    </source>
</evidence>
<keyword evidence="3 8" id="KW-0479">Metal-binding</keyword>
<dbReference type="Proteomes" id="UP000035904">
    <property type="component" value="Unassembled WGS sequence"/>
</dbReference>
<dbReference type="PANTHER" id="PTHR19136">
    <property type="entry name" value="MOLYBDENUM COFACTOR GUANYLYLTRANSFERASE"/>
    <property type="match status" value="1"/>
</dbReference>
<comment type="caution">
    <text evidence="8">Lacks conserved residue(s) required for the propagation of feature annotation.</text>
</comment>
<keyword evidence="2 8" id="KW-0808">Transferase</keyword>
<evidence type="ECO:0000256" key="6">
    <source>
        <dbReference type="ARBA" id="ARBA00023134"/>
    </source>
</evidence>
<keyword evidence="4 8" id="KW-0547">Nucleotide-binding</keyword>
<reference evidence="10 11" key="1">
    <citation type="submission" date="2015-05" db="EMBL/GenBank/DDBJ databases">
        <title>Whole genome sequence and identification of bacterial endophytes from Costus igneus.</title>
        <authorList>
            <person name="Lee Y.P."/>
            <person name="Gan H.M."/>
            <person name="Eng W."/>
            <person name="Wheatley M.S."/>
            <person name="Caraballo A."/>
            <person name="Polter S."/>
            <person name="Savka M.A."/>
            <person name="Hudson A.O."/>
        </authorList>
    </citation>
    <scope>NUCLEOTIDE SEQUENCE [LARGE SCALE GENOMIC DNA]</scope>
    <source>
        <strain evidence="10 11">RIT375</strain>
    </source>
</reference>
<evidence type="ECO:0000259" key="9">
    <source>
        <dbReference type="Pfam" id="PF12804"/>
    </source>
</evidence>
<evidence type="ECO:0000256" key="2">
    <source>
        <dbReference type="ARBA" id="ARBA00022679"/>
    </source>
</evidence>
<dbReference type="AlphaFoldDB" id="A0A0J1HRT7"/>
<dbReference type="InterPro" id="IPR025877">
    <property type="entry name" value="MobA-like_NTP_Trfase"/>
</dbReference>
<dbReference type="eggNOG" id="COG0746">
    <property type="taxonomic scope" value="Bacteria"/>
</dbReference>
<comment type="domain">
    <text evidence="8">The N-terminal domain determines nucleotide recognition and specific binding, while the C-terminal domain determines the specific binding to the target protein.</text>
</comment>
<evidence type="ECO:0000256" key="8">
    <source>
        <dbReference type="HAMAP-Rule" id="MF_00316"/>
    </source>
</evidence>
<dbReference type="SUPFAM" id="SSF53448">
    <property type="entry name" value="Nucleotide-diphospho-sugar transferases"/>
    <property type="match status" value="1"/>
</dbReference>
<evidence type="ECO:0000313" key="11">
    <source>
        <dbReference type="Proteomes" id="UP000035904"/>
    </source>
</evidence>
<dbReference type="EMBL" id="LDPG01000016">
    <property type="protein sequence ID" value="KLV16443.1"/>
    <property type="molecule type" value="Genomic_DNA"/>
</dbReference>
<proteinExistence type="inferred from homology"/>
<dbReference type="InterPro" id="IPR013482">
    <property type="entry name" value="Molybde_CF_guanTrfase"/>
</dbReference>
<sequence length="200" mass="22398">MSKYAGIVLAGGMSSRFGEPKALASWQGGTFIEHILKVMTSTLQEVVVISHSDIKERVEKLVQVPVIEDIPHYKGNGPLAGIVSGMEYIEADWYAIMPCDAPNVSHEWFTILLGKTSNEYDAVVPIINGRKQPLLAAYHNRVKEKIYALLQEEKRSMVQLLSQCNVKYIAGEDVQANADWFINVNTKEEYVQAQKDLSNK</sequence>
<comment type="subcellular location">
    <subcellularLocation>
        <location evidence="8">Cytoplasm</location>
    </subcellularLocation>
</comment>
<organism evidence="10 11">
    <name type="scientific">Bacillus anthracis</name>
    <name type="common">anthrax bacterium</name>
    <dbReference type="NCBI Taxonomy" id="1392"/>
    <lineage>
        <taxon>Bacteria</taxon>
        <taxon>Bacillati</taxon>
        <taxon>Bacillota</taxon>
        <taxon>Bacilli</taxon>
        <taxon>Bacillales</taxon>
        <taxon>Bacillaceae</taxon>
        <taxon>Bacillus</taxon>
        <taxon>Bacillus cereus group</taxon>
    </lineage>
</organism>
<feature type="binding site" evidence="8">
    <location>
        <position position="100"/>
    </location>
    <ligand>
        <name>GTP</name>
        <dbReference type="ChEBI" id="CHEBI:37565"/>
    </ligand>
</feature>